<dbReference type="PANTHER" id="PTHR10252:SF8">
    <property type="entry name" value="NUCLEAR TRANSCRIPTION FACTOR Y SUBUNIT GAMMA"/>
    <property type="match status" value="1"/>
</dbReference>
<dbReference type="CDD" id="cd22908">
    <property type="entry name" value="HFD_NFYC-like"/>
    <property type="match status" value="1"/>
</dbReference>
<keyword evidence="5" id="KW-0238">DNA-binding</keyword>
<dbReference type="PANTHER" id="PTHR10252">
    <property type="entry name" value="HISTONE-LIKE TRANSCRIPTION FACTOR CCAAT-RELATED"/>
    <property type="match status" value="1"/>
</dbReference>
<comment type="similarity">
    <text evidence="2">Belongs to the eukaryotic RPA49/POLR1E RNA polymerase subunit family.</text>
</comment>
<dbReference type="InterPro" id="IPR009072">
    <property type="entry name" value="Histone-fold"/>
</dbReference>
<dbReference type="InterPro" id="IPR050568">
    <property type="entry name" value="Transcr_DNA_Rep_Reg"/>
</dbReference>
<comment type="subcellular location">
    <subcellularLocation>
        <location evidence="1">Nucleus</location>
        <location evidence="1">Nucleolus</location>
    </subcellularLocation>
</comment>
<name>A0A0R3PVC1_ANGCS</name>
<dbReference type="AlphaFoldDB" id="A0A0R3PVC1"/>
<evidence type="ECO:0000259" key="9">
    <source>
        <dbReference type="Pfam" id="PF00808"/>
    </source>
</evidence>
<comment type="similarity">
    <text evidence="8">Belongs to the NFYC/HAP5 subunit family.</text>
</comment>
<dbReference type="STRING" id="334426.A0A0R3PVC1"/>
<evidence type="ECO:0000256" key="8">
    <source>
        <dbReference type="ARBA" id="ARBA00038129"/>
    </source>
</evidence>
<evidence type="ECO:0000313" key="11">
    <source>
        <dbReference type="Proteomes" id="UP000267027"/>
    </source>
</evidence>
<sequence>MREHCKHMELPMARVKKVMRLDDEVRSQMISSDAPLLLAAASEMFIQELTLRAWQLVEEGRRKTLQKSDIAAAASRFEHFDFLIDIVPREDIKKVHDEMMNSSLSATSEGSLGTAAHVQYVLAGDGASNNDVYHLDNGQVLHATPIGQPIPIGSPSAGNIDIKEREKIKRKALVGRCDHDIVASFSHHRVIQPGQLCFQEHQPVNGRQDEKVFTVRSDVCENVIEIGREASGSDEGYDYAVAVVNRETGEVTFRPVRLCVFEATHSSDIPQLIGTKKRAPVDYSASYDIKTEDWIKKRMDLTVDFGSSKKMKIQEASVRRQINNETLDAMRKTAFASTSVLAESEDIKLEQISMVDKAQSSILPQAQPAALPRDIYPISTFLNDEEMRDLSDCALFSNRAVAKRQLDEVPFPEPFVQKVMRDYITTQFDRGASGRTATRLSLSSHEKDKLTAHLLALALTLSPDCSLAITQWQIALKKSSRFIEKMLTGLGCDIVQCNVDEAAKTESLRAARLLRPPNKEFSGSRKVRRRR</sequence>
<dbReference type="Pfam" id="PF06870">
    <property type="entry name" value="RNA_pol_I_A49"/>
    <property type="match status" value="1"/>
</dbReference>
<dbReference type="GO" id="GO:0001228">
    <property type="term" value="F:DNA-binding transcription activator activity, RNA polymerase II-specific"/>
    <property type="evidence" value="ECO:0007669"/>
    <property type="project" value="TreeGrafter"/>
</dbReference>
<evidence type="ECO:0000256" key="1">
    <source>
        <dbReference type="ARBA" id="ARBA00004604"/>
    </source>
</evidence>
<dbReference type="GO" id="GO:0006351">
    <property type="term" value="P:DNA-templated transcription"/>
    <property type="evidence" value="ECO:0007669"/>
    <property type="project" value="InterPro"/>
</dbReference>
<keyword evidence="7" id="KW-0539">Nucleus</keyword>
<dbReference type="GO" id="GO:0046982">
    <property type="term" value="F:protein heterodimerization activity"/>
    <property type="evidence" value="ECO:0007669"/>
    <property type="project" value="InterPro"/>
</dbReference>
<dbReference type="Gene3D" id="1.10.20.10">
    <property type="entry name" value="Histone, subunit A"/>
    <property type="match status" value="1"/>
</dbReference>
<gene>
    <name evidence="10" type="ORF">ACOC_LOCUS9962</name>
</gene>
<dbReference type="GO" id="GO:0016602">
    <property type="term" value="C:CCAAT-binding factor complex"/>
    <property type="evidence" value="ECO:0007669"/>
    <property type="project" value="TreeGrafter"/>
</dbReference>
<dbReference type="WBParaSite" id="ACOC_0000996101-mRNA-1">
    <property type="protein sequence ID" value="ACOC_0000996101-mRNA-1"/>
    <property type="gene ID" value="ACOC_0000996101"/>
</dbReference>
<dbReference type="OrthoDB" id="5851809at2759"/>
<keyword evidence="4" id="KW-0805">Transcription regulation</keyword>
<dbReference type="SUPFAM" id="SSF47113">
    <property type="entry name" value="Histone-fold"/>
    <property type="match status" value="1"/>
</dbReference>
<keyword evidence="6" id="KW-0804">Transcription</keyword>
<dbReference type="Pfam" id="PF00808">
    <property type="entry name" value="CBFD_NFYB_HMF"/>
    <property type="match status" value="1"/>
</dbReference>
<dbReference type="FunFam" id="1.10.20.10:FF:000062">
    <property type="entry name" value="Nuclear transcription factor Y subunit C"/>
    <property type="match status" value="1"/>
</dbReference>
<accession>A0A0R3PVC1</accession>
<organism evidence="12">
    <name type="scientific">Angiostrongylus costaricensis</name>
    <name type="common">Nematode worm</name>
    <dbReference type="NCBI Taxonomy" id="334426"/>
    <lineage>
        <taxon>Eukaryota</taxon>
        <taxon>Metazoa</taxon>
        <taxon>Ecdysozoa</taxon>
        <taxon>Nematoda</taxon>
        <taxon>Chromadorea</taxon>
        <taxon>Rhabditida</taxon>
        <taxon>Rhabditina</taxon>
        <taxon>Rhabditomorpha</taxon>
        <taxon>Strongyloidea</taxon>
        <taxon>Metastrongylidae</taxon>
        <taxon>Angiostrongylus</taxon>
    </lineage>
</organism>
<dbReference type="Proteomes" id="UP000267027">
    <property type="component" value="Unassembled WGS sequence"/>
</dbReference>
<evidence type="ECO:0000256" key="3">
    <source>
        <dbReference type="ARBA" id="ARBA00022478"/>
    </source>
</evidence>
<dbReference type="GO" id="GO:0000978">
    <property type="term" value="F:RNA polymerase II cis-regulatory region sequence-specific DNA binding"/>
    <property type="evidence" value="ECO:0007669"/>
    <property type="project" value="TreeGrafter"/>
</dbReference>
<protein>
    <submittedName>
        <fullName evidence="12">CBFD_NFYB_HMF domain-containing protein</fullName>
    </submittedName>
</protein>
<evidence type="ECO:0000256" key="2">
    <source>
        <dbReference type="ARBA" id="ARBA00009430"/>
    </source>
</evidence>
<dbReference type="EMBL" id="UYYA01004383">
    <property type="protein sequence ID" value="VDM61547.1"/>
    <property type="molecule type" value="Genomic_DNA"/>
</dbReference>
<evidence type="ECO:0000313" key="10">
    <source>
        <dbReference type="EMBL" id="VDM61547.1"/>
    </source>
</evidence>
<evidence type="ECO:0000256" key="6">
    <source>
        <dbReference type="ARBA" id="ARBA00023163"/>
    </source>
</evidence>
<feature type="domain" description="Transcription factor CBF/NF-Y/archaeal histone" evidence="9">
    <location>
        <begin position="8"/>
        <end position="73"/>
    </location>
</feature>
<evidence type="ECO:0000256" key="5">
    <source>
        <dbReference type="ARBA" id="ARBA00023125"/>
    </source>
</evidence>
<dbReference type="OMA" id="LAITQWQ"/>
<dbReference type="InterPro" id="IPR009668">
    <property type="entry name" value="RNA_pol-assoc_fac_A49-like"/>
</dbReference>
<keyword evidence="3" id="KW-0240">DNA-directed RNA polymerase</keyword>
<evidence type="ECO:0000256" key="4">
    <source>
        <dbReference type="ARBA" id="ARBA00023015"/>
    </source>
</evidence>
<dbReference type="GO" id="GO:0005730">
    <property type="term" value="C:nucleolus"/>
    <property type="evidence" value="ECO:0007669"/>
    <property type="project" value="UniProtKB-SubCell"/>
</dbReference>
<reference evidence="12" key="1">
    <citation type="submission" date="2017-02" db="UniProtKB">
        <authorList>
            <consortium name="WormBaseParasite"/>
        </authorList>
    </citation>
    <scope>IDENTIFICATION</scope>
</reference>
<proteinExistence type="inferred from homology"/>
<evidence type="ECO:0000256" key="7">
    <source>
        <dbReference type="ARBA" id="ARBA00023242"/>
    </source>
</evidence>
<dbReference type="GO" id="GO:0000428">
    <property type="term" value="C:DNA-directed RNA polymerase complex"/>
    <property type="evidence" value="ECO:0007669"/>
    <property type="project" value="UniProtKB-KW"/>
</dbReference>
<dbReference type="InterPro" id="IPR003958">
    <property type="entry name" value="CBFA_NFYB_domain"/>
</dbReference>
<reference evidence="10 11" key="2">
    <citation type="submission" date="2018-11" db="EMBL/GenBank/DDBJ databases">
        <authorList>
            <consortium name="Pathogen Informatics"/>
        </authorList>
    </citation>
    <scope>NUCLEOTIDE SEQUENCE [LARGE SCALE GENOMIC DNA]</scope>
    <source>
        <strain evidence="10 11">Costa Rica</strain>
    </source>
</reference>
<keyword evidence="11" id="KW-1185">Reference proteome</keyword>
<evidence type="ECO:0000313" key="12">
    <source>
        <dbReference type="WBParaSite" id="ACOC_0000996101-mRNA-1"/>
    </source>
</evidence>